<organism evidence="2 3">
    <name type="scientific">Tanacetum coccineum</name>
    <dbReference type="NCBI Taxonomy" id="301880"/>
    <lineage>
        <taxon>Eukaryota</taxon>
        <taxon>Viridiplantae</taxon>
        <taxon>Streptophyta</taxon>
        <taxon>Embryophyta</taxon>
        <taxon>Tracheophyta</taxon>
        <taxon>Spermatophyta</taxon>
        <taxon>Magnoliopsida</taxon>
        <taxon>eudicotyledons</taxon>
        <taxon>Gunneridae</taxon>
        <taxon>Pentapetalae</taxon>
        <taxon>asterids</taxon>
        <taxon>campanulids</taxon>
        <taxon>Asterales</taxon>
        <taxon>Asteraceae</taxon>
        <taxon>Asteroideae</taxon>
        <taxon>Anthemideae</taxon>
        <taxon>Anthemidinae</taxon>
        <taxon>Tanacetum</taxon>
    </lineage>
</organism>
<evidence type="ECO:0000313" key="3">
    <source>
        <dbReference type="Proteomes" id="UP001151760"/>
    </source>
</evidence>
<feature type="region of interest" description="Disordered" evidence="1">
    <location>
        <begin position="129"/>
        <end position="151"/>
    </location>
</feature>
<accession>A0ABQ5IBY2</accession>
<proteinExistence type="predicted"/>
<protein>
    <submittedName>
        <fullName evidence="2">Uncharacterized protein</fullName>
    </submittedName>
</protein>
<evidence type="ECO:0000256" key="1">
    <source>
        <dbReference type="SAM" id="MobiDB-lite"/>
    </source>
</evidence>
<feature type="compositionally biased region" description="Polar residues" evidence="1">
    <location>
        <begin position="129"/>
        <end position="141"/>
    </location>
</feature>
<reference evidence="2" key="2">
    <citation type="submission" date="2022-01" db="EMBL/GenBank/DDBJ databases">
        <authorList>
            <person name="Yamashiro T."/>
            <person name="Shiraishi A."/>
            <person name="Satake H."/>
            <person name="Nakayama K."/>
        </authorList>
    </citation>
    <scope>NUCLEOTIDE SEQUENCE</scope>
</reference>
<feature type="compositionally biased region" description="Basic and acidic residues" evidence="1">
    <location>
        <begin position="62"/>
        <end position="79"/>
    </location>
</feature>
<dbReference type="Proteomes" id="UP001151760">
    <property type="component" value="Unassembled WGS sequence"/>
</dbReference>
<sequence>MVFKIIGTPGRVCIKQAIQEANGNPCIRMVAHVMELDLESRDSENESLGSYDDDDDDDQQGDDERTKSDDDKSVDLNKTDDEEETQEDVFHRLKDAELIDEGKGDEEMTDAEKVNPELEEVNQEVASAQVQDEAQATTTADPAQVASSSRSVSSNYGSIFLNLDNISSVETKIISMLDVQVQHEVPIALKEFDQKRTLFETITKSKSFDRNPKHKALYHALMESILKDEDAMDKGVVDNKDAEPSKKVKSTDTSEGTTKSQPKSTGKFAQSKEIVFEAGDTQLPQKLGEDMGKTDEPPIVNADPKDCDLAKAEKPSKMLNELMSTPINFTAFAMNQLQISDLTKTYLVGPVYNLLKGTCKSYVELECNIEECYKTLNDQLDKNNPEGDRYTFDLNKPLPLVESRNHLIVLADYFFNNDLPYLQGGSTDRIYTTSLTKMKVAKHALLVINVKVNKWYGYGHLEEIEVRRSDQKLYKFMEGDFLRIHLNDIEDMLLLNWRDLPKDIPLDRIEVHRTSEGYLSIHNHDGNPSRSNIKQALRDEVLKIKNFKKYDYTSFQDQEKYEHVGPKVTSSQDGKRSQDDDKRLDLADDLKESQVHIQVKLKEQSQA</sequence>
<feature type="compositionally biased region" description="Basic and acidic residues" evidence="1">
    <location>
        <begin position="236"/>
        <end position="252"/>
    </location>
</feature>
<feature type="region of interest" description="Disordered" evidence="1">
    <location>
        <begin position="39"/>
        <end position="110"/>
    </location>
</feature>
<feature type="compositionally biased region" description="Acidic residues" evidence="1">
    <location>
        <begin position="51"/>
        <end position="61"/>
    </location>
</feature>
<reference evidence="2" key="1">
    <citation type="journal article" date="2022" name="Int. J. Mol. Sci.">
        <title>Draft Genome of Tanacetum Coccineum: Genomic Comparison of Closely Related Tanacetum-Family Plants.</title>
        <authorList>
            <person name="Yamashiro T."/>
            <person name="Shiraishi A."/>
            <person name="Nakayama K."/>
            <person name="Satake H."/>
        </authorList>
    </citation>
    <scope>NUCLEOTIDE SEQUENCE</scope>
</reference>
<evidence type="ECO:0000313" key="2">
    <source>
        <dbReference type="EMBL" id="GJT97651.1"/>
    </source>
</evidence>
<feature type="compositionally biased region" description="Polar residues" evidence="1">
    <location>
        <begin position="253"/>
        <end position="268"/>
    </location>
</feature>
<gene>
    <name evidence="2" type="ORF">Tco_1093169</name>
</gene>
<feature type="region of interest" description="Disordered" evidence="1">
    <location>
        <begin position="236"/>
        <end position="270"/>
    </location>
</feature>
<feature type="region of interest" description="Disordered" evidence="1">
    <location>
        <begin position="561"/>
        <end position="582"/>
    </location>
</feature>
<feature type="compositionally biased region" description="Basic and acidic residues" evidence="1">
    <location>
        <begin position="573"/>
        <end position="582"/>
    </location>
</feature>
<feature type="compositionally biased region" description="Basic and acidic residues" evidence="1">
    <location>
        <begin position="88"/>
        <end position="110"/>
    </location>
</feature>
<comment type="caution">
    <text evidence="2">The sequence shown here is derived from an EMBL/GenBank/DDBJ whole genome shotgun (WGS) entry which is preliminary data.</text>
</comment>
<keyword evidence="3" id="KW-1185">Reference proteome</keyword>
<dbReference type="EMBL" id="BQNB010020599">
    <property type="protein sequence ID" value="GJT97651.1"/>
    <property type="molecule type" value="Genomic_DNA"/>
</dbReference>
<name>A0ABQ5IBY2_9ASTR</name>